<protein>
    <submittedName>
        <fullName evidence="1">Uncharacterized protein</fullName>
    </submittedName>
</protein>
<evidence type="ECO:0000313" key="5">
    <source>
        <dbReference type="Proteomes" id="UP000524535"/>
    </source>
</evidence>
<organism evidence="1 4">
    <name type="scientific">Aliirhizobium cellulosilyticum</name>
    <dbReference type="NCBI Taxonomy" id="393664"/>
    <lineage>
        <taxon>Bacteria</taxon>
        <taxon>Pseudomonadati</taxon>
        <taxon>Pseudomonadota</taxon>
        <taxon>Alphaproteobacteria</taxon>
        <taxon>Hyphomicrobiales</taxon>
        <taxon>Rhizobiaceae</taxon>
        <taxon>Aliirhizobium</taxon>
    </lineage>
</organism>
<dbReference type="EMBL" id="JACIHM010000001">
    <property type="protein sequence ID" value="MBB4444440.1"/>
    <property type="molecule type" value="Genomic_DNA"/>
</dbReference>
<evidence type="ECO:0000313" key="2">
    <source>
        <dbReference type="EMBL" id="MBB4409753.1"/>
    </source>
</evidence>
<reference evidence="4 5" key="1">
    <citation type="submission" date="2020-08" db="EMBL/GenBank/DDBJ databases">
        <title>Genomic Encyclopedia of Type Strains, Phase IV (KMG-V): Genome sequencing to study the core and pangenomes of soil and plant-associated prokaryotes.</title>
        <authorList>
            <person name="Whitman W."/>
        </authorList>
    </citation>
    <scope>NUCLEOTIDE SEQUENCE [LARGE SCALE GENOMIC DNA]</scope>
    <source>
        <strain evidence="2 5">SEMIA 444</strain>
        <strain evidence="1 4">SEMIA 448</strain>
        <strain evidence="3 6">SEMIA 452</strain>
    </source>
</reference>
<accession>A0A7W6WNZ3</accession>
<dbReference type="Proteomes" id="UP000524535">
    <property type="component" value="Unassembled WGS sequence"/>
</dbReference>
<evidence type="ECO:0000313" key="1">
    <source>
        <dbReference type="EMBL" id="MBB4347853.1"/>
    </source>
</evidence>
<dbReference type="AlphaFoldDB" id="A0A7W6WNZ3"/>
<keyword evidence="5" id="KW-1185">Reference proteome</keyword>
<dbReference type="RefSeq" id="WP_183821835.1">
    <property type="nucleotide sequence ID" value="NZ_JACIGW010000001.1"/>
</dbReference>
<dbReference type="Proteomes" id="UP000520770">
    <property type="component" value="Unassembled WGS sequence"/>
</dbReference>
<dbReference type="Proteomes" id="UP000576087">
    <property type="component" value="Unassembled WGS sequence"/>
</dbReference>
<evidence type="ECO:0000313" key="3">
    <source>
        <dbReference type="EMBL" id="MBB4444440.1"/>
    </source>
</evidence>
<evidence type="ECO:0000313" key="4">
    <source>
        <dbReference type="Proteomes" id="UP000520770"/>
    </source>
</evidence>
<evidence type="ECO:0000313" key="6">
    <source>
        <dbReference type="Proteomes" id="UP000576087"/>
    </source>
</evidence>
<name>A0A7W6WNZ3_9HYPH</name>
<gene>
    <name evidence="2" type="ORF">GGE31_000224</name>
    <name evidence="1" type="ORF">GGE33_001561</name>
    <name evidence="3" type="ORF">GGE35_000222</name>
</gene>
<dbReference type="EMBL" id="JACIGW010000001">
    <property type="protein sequence ID" value="MBB4347853.1"/>
    <property type="molecule type" value="Genomic_DNA"/>
</dbReference>
<sequence>MTTISPSHFPRSATGTVIRQIALTGILITLLGSCATTKKVAEADDAGQADTAAAAVDMLARGETATTGSQSAYVDPMVTTAHGRKIPQKGTQAMGMRATAGGTPTHNALTQTYSPLQASIAGAVTEPTGVRAGNTSIFSGHAQAAGPEMAATMTTGSTALDSPYPAARAMPAGGVNAMTRSVFSTGTPVACGNDVNGNMISC</sequence>
<dbReference type="EMBL" id="JACIGY010000001">
    <property type="protein sequence ID" value="MBB4409753.1"/>
    <property type="molecule type" value="Genomic_DNA"/>
</dbReference>
<comment type="caution">
    <text evidence="1">The sequence shown here is derived from an EMBL/GenBank/DDBJ whole genome shotgun (WGS) entry which is preliminary data.</text>
</comment>
<proteinExistence type="predicted"/>